<name>A0ABS8RH59_DATST</name>
<evidence type="ECO:0000313" key="2">
    <source>
        <dbReference type="EMBL" id="MCD7446168.1"/>
    </source>
</evidence>
<dbReference type="Proteomes" id="UP000823775">
    <property type="component" value="Unassembled WGS sequence"/>
</dbReference>
<proteinExistence type="predicted"/>
<sequence length="150" mass="17471">MLQPSGTTRQGDTQVKARYTTHNGTVKIGAFDFRTVFLDFTNEDDFKNVWFRRSIEIKGLKIKKRFNEDIGTKLNEEEESINQCIQAESFEKLDGKQEEVTQKQQHNRVTNDHSEECTMLQPHRTDKSDSQKARNMEKSLSKDANIRTQT</sequence>
<feature type="compositionally biased region" description="Basic and acidic residues" evidence="1">
    <location>
        <begin position="123"/>
        <end position="150"/>
    </location>
</feature>
<comment type="caution">
    <text evidence="2">The sequence shown here is derived from an EMBL/GenBank/DDBJ whole genome shotgun (WGS) entry which is preliminary data.</text>
</comment>
<gene>
    <name evidence="2" type="ORF">HAX54_045225</name>
</gene>
<dbReference type="EMBL" id="JACEIK010000007">
    <property type="protein sequence ID" value="MCD7446168.1"/>
    <property type="molecule type" value="Genomic_DNA"/>
</dbReference>
<protein>
    <submittedName>
        <fullName evidence="2">Uncharacterized protein</fullName>
    </submittedName>
</protein>
<evidence type="ECO:0000256" key="1">
    <source>
        <dbReference type="SAM" id="MobiDB-lite"/>
    </source>
</evidence>
<reference evidence="2 3" key="1">
    <citation type="journal article" date="2021" name="BMC Genomics">
        <title>Datura genome reveals duplications of psychoactive alkaloid biosynthetic genes and high mutation rate following tissue culture.</title>
        <authorList>
            <person name="Rajewski A."/>
            <person name="Carter-House D."/>
            <person name="Stajich J."/>
            <person name="Litt A."/>
        </authorList>
    </citation>
    <scope>NUCLEOTIDE SEQUENCE [LARGE SCALE GENOMIC DNA]</scope>
    <source>
        <strain evidence="2">AR-01</strain>
    </source>
</reference>
<organism evidence="2 3">
    <name type="scientific">Datura stramonium</name>
    <name type="common">Jimsonweed</name>
    <name type="synonym">Common thornapple</name>
    <dbReference type="NCBI Taxonomy" id="4076"/>
    <lineage>
        <taxon>Eukaryota</taxon>
        <taxon>Viridiplantae</taxon>
        <taxon>Streptophyta</taxon>
        <taxon>Embryophyta</taxon>
        <taxon>Tracheophyta</taxon>
        <taxon>Spermatophyta</taxon>
        <taxon>Magnoliopsida</taxon>
        <taxon>eudicotyledons</taxon>
        <taxon>Gunneridae</taxon>
        <taxon>Pentapetalae</taxon>
        <taxon>asterids</taxon>
        <taxon>lamiids</taxon>
        <taxon>Solanales</taxon>
        <taxon>Solanaceae</taxon>
        <taxon>Solanoideae</taxon>
        <taxon>Datureae</taxon>
        <taxon>Datura</taxon>
    </lineage>
</organism>
<evidence type="ECO:0000313" key="3">
    <source>
        <dbReference type="Proteomes" id="UP000823775"/>
    </source>
</evidence>
<feature type="region of interest" description="Disordered" evidence="1">
    <location>
        <begin position="95"/>
        <end position="150"/>
    </location>
</feature>
<accession>A0ABS8RH59</accession>
<keyword evidence="3" id="KW-1185">Reference proteome</keyword>